<dbReference type="Pfam" id="PF13786">
    <property type="entry name" value="DUF4179"/>
    <property type="match status" value="1"/>
</dbReference>
<dbReference type="InterPro" id="IPR025436">
    <property type="entry name" value="DUF4179"/>
</dbReference>
<gene>
    <name evidence="2" type="ORF">KHA93_22990</name>
</gene>
<comment type="caution">
    <text evidence="2">The sequence shown here is derived from an EMBL/GenBank/DDBJ whole genome shotgun (WGS) entry which is preliminary data.</text>
</comment>
<dbReference type="Gene3D" id="2.60.40.1630">
    <property type="entry name" value="bacillus anthracis domain"/>
    <property type="match status" value="1"/>
</dbReference>
<dbReference type="AlphaFoldDB" id="A0A942YME7"/>
<dbReference type="EMBL" id="JAGYPJ010000004">
    <property type="protein sequence ID" value="MBS4202473.1"/>
    <property type="molecule type" value="Genomic_DNA"/>
</dbReference>
<feature type="domain" description="DUF4179" evidence="1">
    <location>
        <begin position="4"/>
        <end position="86"/>
    </location>
</feature>
<evidence type="ECO:0000313" key="2">
    <source>
        <dbReference type="EMBL" id="MBS4202473.1"/>
    </source>
</evidence>
<dbReference type="RefSeq" id="WP_213113260.1">
    <property type="nucleotide sequence ID" value="NZ_JAGYPJ010000004.1"/>
</dbReference>
<name>A0A942YME7_9BACI</name>
<protein>
    <submittedName>
        <fullName evidence="2">DUF4179 domain-containing protein</fullName>
    </submittedName>
</protein>
<sequence length="280" mass="31253">MKAVSIASMAASLILVSGFIFSPITKVLASVPVIGSIYESLHFKMGKNLEAKNLVTEVDQTVSDNGVNVTITSVYYDGVYIGITFKANGEGLKSFDSKDLYMDYDFYLYETDGMKYNWTGSGELLQKVDGYYVSAIEVQYPDKQLPKDFTFPITFTNMGGVDGTWQFDIPVTHLPLNTFTIENNTSQDEKYSFTLESVVLGETNIRLDYTTSIPMDFLNFKIVDDKGNELAEDTHRTHGSESAVYETGIGDTKYLVICPINRIEGVDTELEPLKVDVQDK</sequence>
<accession>A0A942YME7</accession>
<dbReference type="Proteomes" id="UP000682713">
    <property type="component" value="Unassembled WGS sequence"/>
</dbReference>
<reference evidence="2 3" key="1">
    <citation type="submission" date="2021-05" db="EMBL/GenBank/DDBJ databases">
        <title>Novel Bacillus species.</title>
        <authorList>
            <person name="Liu G."/>
        </authorList>
    </citation>
    <scope>NUCLEOTIDE SEQUENCE [LARGE SCALE GENOMIC DNA]</scope>
    <source>
        <strain evidence="2 3">FJAT-49732</strain>
    </source>
</reference>
<proteinExistence type="predicted"/>
<evidence type="ECO:0000259" key="1">
    <source>
        <dbReference type="Pfam" id="PF13786"/>
    </source>
</evidence>
<keyword evidence="3" id="KW-1185">Reference proteome</keyword>
<evidence type="ECO:0000313" key="3">
    <source>
        <dbReference type="Proteomes" id="UP000682713"/>
    </source>
</evidence>
<organism evidence="2 3">
    <name type="scientific">Lederbergia citrisecunda</name>
    <dbReference type="NCBI Taxonomy" id="2833583"/>
    <lineage>
        <taxon>Bacteria</taxon>
        <taxon>Bacillati</taxon>
        <taxon>Bacillota</taxon>
        <taxon>Bacilli</taxon>
        <taxon>Bacillales</taxon>
        <taxon>Bacillaceae</taxon>
        <taxon>Lederbergia</taxon>
    </lineage>
</organism>